<dbReference type="Proteomes" id="UP001240250">
    <property type="component" value="Unassembled WGS sequence"/>
</dbReference>
<proteinExistence type="predicted"/>
<name>A0ABU0GN82_9CELL</name>
<evidence type="ECO:0000313" key="2">
    <source>
        <dbReference type="Proteomes" id="UP001240250"/>
    </source>
</evidence>
<keyword evidence="2" id="KW-1185">Reference proteome</keyword>
<accession>A0ABU0GN82</accession>
<sequence>MESQNHYYGHSSALARYAGLPGPRHLPGLVQHGWTATSPLETHFRDFPAVGAPGGRRGRSLFVWSHTSRAWDPRTARRRSVAIGAPWHYLCATLGPRPAGSGTVILPVHGIATQPLLGDHAAVARAWAETEGPATVCLYHVEADDPRVVRAYADAGHRVVTLGRRTDPAFLGRLHTLLTGAARVVSNRLSTPVVYAAAAGVDAVVSGDAMRLAGERPDDAAAVAARWPEFYERGSTLAERTSVARDETGADAVLTPDDLRALLGWDRRRPGPWLDHWLRAPAHRAATQLGRRASGSASDAPAGDAPSLSFGRWFAAATEYLPRPLGSAPAVPGEPLAVPVPD</sequence>
<evidence type="ECO:0000313" key="1">
    <source>
        <dbReference type="EMBL" id="MDQ0426518.1"/>
    </source>
</evidence>
<gene>
    <name evidence="1" type="ORF">JO380_002899</name>
</gene>
<dbReference type="RefSeq" id="WP_156442034.1">
    <property type="nucleotide sequence ID" value="NZ_JAUSVM010000001.1"/>
</dbReference>
<dbReference type="EMBL" id="JAUSVM010000001">
    <property type="protein sequence ID" value="MDQ0426518.1"/>
    <property type="molecule type" value="Genomic_DNA"/>
</dbReference>
<comment type="caution">
    <text evidence="1">The sequence shown here is derived from an EMBL/GenBank/DDBJ whole genome shotgun (WGS) entry which is preliminary data.</text>
</comment>
<reference evidence="1 2" key="1">
    <citation type="submission" date="2023-07" db="EMBL/GenBank/DDBJ databases">
        <title>Sequencing the genomes of 1000 actinobacteria strains.</title>
        <authorList>
            <person name="Klenk H.-P."/>
        </authorList>
    </citation>
    <scope>NUCLEOTIDE SEQUENCE [LARGE SCALE GENOMIC DNA]</scope>
    <source>
        <strain evidence="1 2">DSM 14785</strain>
    </source>
</reference>
<organism evidence="1 2">
    <name type="scientific">Cellulomonas iranensis</name>
    <dbReference type="NCBI Taxonomy" id="76862"/>
    <lineage>
        <taxon>Bacteria</taxon>
        <taxon>Bacillati</taxon>
        <taxon>Actinomycetota</taxon>
        <taxon>Actinomycetes</taxon>
        <taxon>Micrococcales</taxon>
        <taxon>Cellulomonadaceae</taxon>
        <taxon>Cellulomonas</taxon>
    </lineage>
</organism>
<protein>
    <submittedName>
        <fullName evidence="1">Uncharacterized protein</fullName>
    </submittedName>
</protein>